<dbReference type="Proteomes" id="UP000095472">
    <property type="component" value="Chromosome"/>
</dbReference>
<proteinExistence type="predicted"/>
<accession>A0ACD5GQD2</accession>
<gene>
    <name evidence="1" type="ORF">BH720_027175</name>
</gene>
<name>A0ACD5GQD2_9CYAN</name>
<reference evidence="1 2" key="1">
    <citation type="journal article" date="2016" name="Genome Announc.">
        <title>Draft Genome Sequence of the Thermotolerant Cyanobacterium Desertifilum sp. IPPAS B-1220.</title>
        <authorList>
            <person name="Mironov K.S."/>
            <person name="Sinetova M.A."/>
            <person name="Bolatkhan K."/>
            <person name="Zayadan B.K."/>
            <person name="Ustinova V.V."/>
            <person name="Kupriyanova E.V."/>
            <person name="Skrypnik A.N."/>
            <person name="Gogoleva N.E."/>
            <person name="Gogolev Y.V."/>
            <person name="Los D.A."/>
        </authorList>
    </citation>
    <scope>NUCLEOTIDE SEQUENCE [LARGE SCALE GENOMIC DNA]</scope>
    <source>
        <strain evidence="1 2">IPPAS B-1220</strain>
    </source>
</reference>
<evidence type="ECO:0000313" key="2">
    <source>
        <dbReference type="Proteomes" id="UP000095472"/>
    </source>
</evidence>
<sequence length="70" mass="7465">MGVGEEGNWELGVGGWGRRELGIGSWGLGKKGVGGWGRRELGVGEEEDGGMGRWGELGVCEEEIEKLGNY</sequence>
<dbReference type="EMBL" id="CP182909">
    <property type="protein sequence ID" value="XPM63083.1"/>
    <property type="molecule type" value="Genomic_DNA"/>
</dbReference>
<evidence type="ECO:0000313" key="1">
    <source>
        <dbReference type="EMBL" id="XPM63083.1"/>
    </source>
</evidence>
<organism evidence="1 2">
    <name type="scientific">Desertifilum tharense IPPAS B-1220</name>
    <dbReference type="NCBI Taxonomy" id="1781255"/>
    <lineage>
        <taxon>Bacteria</taxon>
        <taxon>Bacillati</taxon>
        <taxon>Cyanobacteriota</taxon>
        <taxon>Cyanophyceae</taxon>
        <taxon>Desertifilales</taxon>
        <taxon>Desertifilaceae</taxon>
        <taxon>Desertifilum</taxon>
    </lineage>
</organism>
<protein>
    <submittedName>
        <fullName evidence="1">Uncharacterized protein</fullName>
    </submittedName>
</protein>
<keyword evidence="2" id="KW-1185">Reference proteome</keyword>